<evidence type="ECO:0000256" key="9">
    <source>
        <dbReference type="ARBA" id="ARBA00023125"/>
    </source>
</evidence>
<organism evidence="15 16">
    <name type="scientific">Extremus antarcticus</name>
    <dbReference type="NCBI Taxonomy" id="702011"/>
    <lineage>
        <taxon>Eukaryota</taxon>
        <taxon>Fungi</taxon>
        <taxon>Dikarya</taxon>
        <taxon>Ascomycota</taxon>
        <taxon>Pezizomycotina</taxon>
        <taxon>Dothideomycetes</taxon>
        <taxon>Dothideomycetidae</taxon>
        <taxon>Mycosphaerellales</taxon>
        <taxon>Extremaceae</taxon>
        <taxon>Extremus</taxon>
    </lineage>
</organism>
<evidence type="ECO:0000256" key="2">
    <source>
        <dbReference type="ARBA" id="ARBA00001946"/>
    </source>
</evidence>
<dbReference type="CDD" id="cd00223">
    <property type="entry name" value="TOPRIM_TopoIIB_SPO"/>
    <property type="match status" value="1"/>
</dbReference>
<evidence type="ECO:0000256" key="10">
    <source>
        <dbReference type="ARBA" id="ARBA00023235"/>
    </source>
</evidence>
<dbReference type="Gene3D" id="1.10.10.10">
    <property type="entry name" value="Winged helix-like DNA-binding domain superfamily/Winged helix DNA-binding domain"/>
    <property type="match status" value="1"/>
</dbReference>
<evidence type="ECO:0000313" key="16">
    <source>
        <dbReference type="Proteomes" id="UP001271007"/>
    </source>
</evidence>
<dbReference type="PANTHER" id="PTHR10848">
    <property type="entry name" value="MEIOTIC RECOMBINATION PROTEIN SPO11"/>
    <property type="match status" value="1"/>
</dbReference>
<dbReference type="InterPro" id="IPR036388">
    <property type="entry name" value="WH-like_DNA-bd_sf"/>
</dbReference>
<evidence type="ECO:0000256" key="5">
    <source>
        <dbReference type="ARBA" id="ARBA00012895"/>
    </source>
</evidence>
<dbReference type="Pfam" id="PF04406">
    <property type="entry name" value="TP6A_N"/>
    <property type="match status" value="1"/>
</dbReference>
<evidence type="ECO:0000256" key="4">
    <source>
        <dbReference type="ARBA" id="ARBA00006559"/>
    </source>
</evidence>
<dbReference type="InterPro" id="IPR013048">
    <property type="entry name" value="Meiotic_Spo11"/>
</dbReference>
<comment type="similarity">
    <text evidence="4 12">Belongs to the TOP6A family.</text>
</comment>
<dbReference type="GO" id="GO:0003918">
    <property type="term" value="F:DNA topoisomerase type II (double strand cut, ATP-hydrolyzing) activity"/>
    <property type="evidence" value="ECO:0007669"/>
    <property type="project" value="UniProtKB-UniRule"/>
</dbReference>
<evidence type="ECO:0000259" key="14">
    <source>
        <dbReference type="Pfam" id="PF21180"/>
    </source>
</evidence>
<evidence type="ECO:0000256" key="6">
    <source>
        <dbReference type="ARBA" id="ARBA00022723"/>
    </source>
</evidence>
<proteinExistence type="inferred from homology"/>
<sequence length="379" mass="42029">MDDEDFEDLFAEAEMLEGSSQESLTEQLADVDVIGRIEDVFERVVNAVLHEDELSLTLNRRPRAVQQGVPHINHRNGKLRFPGTTAEEAWRFTVVIRILELMHEALRTGVVISKRDIYYRDPALFGSQAHVDRYVDDIAYTFSVPRASLNVVAAAKGLLAGAVSFCRRDGSMCCASSDRDGMLVPSLRELLSCDMSKVKWILVIEKEATFRSIAASSFWDMIAADGIIMTGKGYPDIATRAMLRFMGTASPQNGFAAPPVYALVDLDPDGLAIMSVYNYGSVALAHESAELRVPGLMWLGLRRENMLVDDEPVHTSQGLLSLTAGDRRKAMKMLERCDDLEMRSALQSMLMMNTKAELQILDSIPDGMTNLLRPGLGYS</sequence>
<protein>
    <recommendedName>
        <fullName evidence="5">DNA topoisomerase (ATP-hydrolyzing)</fullName>
        <ecNumber evidence="5">5.6.2.2</ecNumber>
    </recommendedName>
</protein>
<dbReference type="InterPro" id="IPR034136">
    <property type="entry name" value="TOPRIM_Topo6A/Spo11"/>
</dbReference>
<evidence type="ECO:0000256" key="1">
    <source>
        <dbReference type="ARBA" id="ARBA00000185"/>
    </source>
</evidence>
<dbReference type="PRINTS" id="PR01550">
    <property type="entry name" value="TOP6AFAMILY"/>
</dbReference>
<feature type="domain" description="Topoisomerase 6 subunit A/Spo11 TOPRIM" evidence="14">
    <location>
        <begin position="201"/>
        <end position="364"/>
    </location>
</feature>
<evidence type="ECO:0000259" key="13">
    <source>
        <dbReference type="Pfam" id="PF04406"/>
    </source>
</evidence>
<dbReference type="InterPro" id="IPR036078">
    <property type="entry name" value="Spo11/TopoVI_A_sf"/>
</dbReference>
<dbReference type="SUPFAM" id="SSF56726">
    <property type="entry name" value="DNA topoisomerase IV, alpha subunit"/>
    <property type="match status" value="1"/>
</dbReference>
<evidence type="ECO:0000256" key="7">
    <source>
        <dbReference type="ARBA" id="ARBA00022842"/>
    </source>
</evidence>
<comment type="subcellular location">
    <subcellularLocation>
        <location evidence="3">Nucleus</location>
    </subcellularLocation>
</comment>
<feature type="active site" description="O-(5'-phospho-DNA)-tyrosine intermediate" evidence="12">
    <location>
        <position position="119"/>
    </location>
</feature>
<dbReference type="Gene3D" id="3.40.1360.10">
    <property type="match status" value="1"/>
</dbReference>
<name>A0AAJ0GHL1_9PEZI</name>
<comment type="caution">
    <text evidence="15">The sequence shown here is derived from an EMBL/GenBank/DDBJ whole genome shotgun (WGS) entry which is preliminary data.</text>
</comment>
<keyword evidence="16" id="KW-1185">Reference proteome</keyword>
<keyword evidence="10 12" id="KW-0413">Isomerase</keyword>
<dbReference type="InterPro" id="IPR002815">
    <property type="entry name" value="Spo11/TopoVI_A"/>
</dbReference>
<evidence type="ECO:0000256" key="3">
    <source>
        <dbReference type="ARBA" id="ARBA00004123"/>
    </source>
</evidence>
<keyword evidence="6" id="KW-0479">Metal-binding</keyword>
<dbReference type="GO" id="GO:0046872">
    <property type="term" value="F:metal ion binding"/>
    <property type="evidence" value="ECO:0007669"/>
    <property type="project" value="UniProtKB-KW"/>
</dbReference>
<dbReference type="PANTHER" id="PTHR10848:SF0">
    <property type="entry name" value="MEIOTIC RECOMBINATION PROTEIN SPO11"/>
    <property type="match status" value="1"/>
</dbReference>
<evidence type="ECO:0000256" key="11">
    <source>
        <dbReference type="ARBA" id="ARBA00023242"/>
    </source>
</evidence>
<dbReference type="GO" id="GO:0003677">
    <property type="term" value="F:DNA binding"/>
    <property type="evidence" value="ECO:0007669"/>
    <property type="project" value="UniProtKB-UniRule"/>
</dbReference>
<dbReference type="Proteomes" id="UP001271007">
    <property type="component" value="Unassembled WGS sequence"/>
</dbReference>
<dbReference type="GO" id="GO:0005524">
    <property type="term" value="F:ATP binding"/>
    <property type="evidence" value="ECO:0007669"/>
    <property type="project" value="InterPro"/>
</dbReference>
<dbReference type="PRINTS" id="PR01551">
    <property type="entry name" value="SPO11HOMOLOG"/>
</dbReference>
<accession>A0AAJ0GHL1</accession>
<keyword evidence="11" id="KW-0539">Nucleus</keyword>
<dbReference type="EMBL" id="JAWDJX010000003">
    <property type="protein sequence ID" value="KAK3057679.1"/>
    <property type="molecule type" value="Genomic_DNA"/>
</dbReference>
<keyword evidence="7" id="KW-0460">Magnesium</keyword>
<dbReference type="GO" id="GO:0000706">
    <property type="term" value="P:meiotic DNA double-strand break processing"/>
    <property type="evidence" value="ECO:0007669"/>
    <property type="project" value="TreeGrafter"/>
</dbReference>
<feature type="domain" description="Spo11/DNA topoisomerase VI subunit A N-terminal" evidence="13">
    <location>
        <begin position="90"/>
        <end position="151"/>
    </location>
</feature>
<reference evidence="15" key="1">
    <citation type="submission" date="2023-04" db="EMBL/GenBank/DDBJ databases">
        <title>Black Yeasts Isolated from many extreme environments.</title>
        <authorList>
            <person name="Coleine C."/>
            <person name="Stajich J.E."/>
            <person name="Selbmann L."/>
        </authorList>
    </citation>
    <scope>NUCLEOTIDE SEQUENCE</scope>
    <source>
        <strain evidence="15">CCFEE 5312</strain>
    </source>
</reference>
<keyword evidence="8 12" id="KW-0799">Topoisomerase</keyword>
<keyword evidence="9 12" id="KW-0238">DNA-binding</keyword>
<comment type="catalytic activity">
    <reaction evidence="1 12">
        <text>ATP-dependent breakage, passage and rejoining of double-stranded DNA.</text>
        <dbReference type="EC" id="5.6.2.2"/>
    </reaction>
</comment>
<dbReference type="PROSITE" id="PS52041">
    <property type="entry name" value="TOPO_IIB"/>
    <property type="match status" value="1"/>
</dbReference>
<evidence type="ECO:0000313" key="15">
    <source>
        <dbReference type="EMBL" id="KAK3057679.1"/>
    </source>
</evidence>
<dbReference type="GO" id="GO:0000228">
    <property type="term" value="C:nuclear chromosome"/>
    <property type="evidence" value="ECO:0007669"/>
    <property type="project" value="TreeGrafter"/>
</dbReference>
<gene>
    <name evidence="15" type="primary">SPO11</name>
    <name evidence="15" type="ORF">LTR09_001863</name>
</gene>
<evidence type="ECO:0000256" key="8">
    <source>
        <dbReference type="ARBA" id="ARBA00023029"/>
    </source>
</evidence>
<dbReference type="InterPro" id="IPR013049">
    <property type="entry name" value="Spo11/TopoVI_A_N"/>
</dbReference>
<dbReference type="GO" id="GO:0042138">
    <property type="term" value="P:meiotic DNA double-strand break formation"/>
    <property type="evidence" value="ECO:0007669"/>
    <property type="project" value="InterPro"/>
</dbReference>
<comment type="cofactor">
    <cofactor evidence="2">
        <name>Mg(2+)</name>
        <dbReference type="ChEBI" id="CHEBI:18420"/>
    </cofactor>
</comment>
<dbReference type="AlphaFoldDB" id="A0AAJ0GHL1"/>
<dbReference type="EC" id="5.6.2.2" evidence="5"/>
<dbReference type="GO" id="GO:0007131">
    <property type="term" value="P:reciprocal meiotic recombination"/>
    <property type="evidence" value="ECO:0007669"/>
    <property type="project" value="TreeGrafter"/>
</dbReference>
<dbReference type="Pfam" id="PF21180">
    <property type="entry name" value="TOP6A-Spo11_Toprim"/>
    <property type="match status" value="1"/>
</dbReference>
<evidence type="ECO:0000256" key="12">
    <source>
        <dbReference type="PROSITE-ProRule" id="PRU01385"/>
    </source>
</evidence>